<dbReference type="InterPro" id="IPR032675">
    <property type="entry name" value="LRR_dom_sf"/>
</dbReference>
<evidence type="ECO:0000313" key="1">
    <source>
        <dbReference type="EMBL" id="KIP12459.1"/>
    </source>
</evidence>
<dbReference type="SUPFAM" id="SSF52047">
    <property type="entry name" value="RNI-like"/>
    <property type="match status" value="1"/>
</dbReference>
<dbReference type="Gene3D" id="3.80.10.10">
    <property type="entry name" value="Ribonuclease Inhibitor"/>
    <property type="match status" value="1"/>
</dbReference>
<gene>
    <name evidence="1" type="ORF">PHLGIDRAFT_124003</name>
</gene>
<keyword evidence="2" id="KW-1185">Reference proteome</keyword>
<evidence type="ECO:0000313" key="2">
    <source>
        <dbReference type="Proteomes" id="UP000053257"/>
    </source>
</evidence>
<name>A0A0C3P3F9_PHLG1</name>
<dbReference type="OrthoDB" id="3235026at2759"/>
<sequence length="436" mass="48068">MQPATATSWASLPTEMKFAIVELLQVHDVRAFARVDKEAYSLAVPAMWRSVVLKSLEAMQSYLGNVPPSYHRYTRQLSICTKSVADLPTGTATFDRALLSDQCLRLLAQCTQLEQLTLHLGGALENAVIPCFESLHALRVLSVNHCGDEQQSPLSERFVVSIAASVPNLEELSLDRIARSAVHAHELIGTYPYVPVVTGDETIPPHALLGNDLSLPSLLRLPTLKKLRIRDTHLGDRDWALTPIRCSLQFLDLGSCCYETQEFNRVCTERIVGNVGRSVDHFSLNTAISTDTYAFEKPKETPLQKLRKIHLTPLFPVENVVDTLTTLSGSPIEELSVRCHEDDVDDMCGALEDFLTMRVERSDTDFYKHLSHIEVATVKDICDDASFIGRAHAFRLPGAADPAAAVQRLQDFLQDIRASCDAATAAACGGKGSCPR</sequence>
<evidence type="ECO:0008006" key="3">
    <source>
        <dbReference type="Google" id="ProtNLM"/>
    </source>
</evidence>
<reference evidence="1 2" key="1">
    <citation type="journal article" date="2014" name="PLoS Genet.">
        <title>Analysis of the Phlebiopsis gigantea genome, transcriptome and secretome provides insight into its pioneer colonization strategies of wood.</title>
        <authorList>
            <person name="Hori C."/>
            <person name="Ishida T."/>
            <person name="Igarashi K."/>
            <person name="Samejima M."/>
            <person name="Suzuki H."/>
            <person name="Master E."/>
            <person name="Ferreira P."/>
            <person name="Ruiz-Duenas F.J."/>
            <person name="Held B."/>
            <person name="Canessa P."/>
            <person name="Larrondo L.F."/>
            <person name="Schmoll M."/>
            <person name="Druzhinina I.S."/>
            <person name="Kubicek C.P."/>
            <person name="Gaskell J.A."/>
            <person name="Kersten P."/>
            <person name="St John F."/>
            <person name="Glasner J."/>
            <person name="Sabat G."/>
            <person name="Splinter BonDurant S."/>
            <person name="Syed K."/>
            <person name="Yadav J."/>
            <person name="Mgbeahuruike A.C."/>
            <person name="Kovalchuk A."/>
            <person name="Asiegbu F.O."/>
            <person name="Lackner G."/>
            <person name="Hoffmeister D."/>
            <person name="Rencoret J."/>
            <person name="Gutierrez A."/>
            <person name="Sun H."/>
            <person name="Lindquist E."/>
            <person name="Barry K."/>
            <person name="Riley R."/>
            <person name="Grigoriev I.V."/>
            <person name="Henrissat B."/>
            <person name="Kues U."/>
            <person name="Berka R.M."/>
            <person name="Martinez A.T."/>
            <person name="Covert S.F."/>
            <person name="Blanchette R.A."/>
            <person name="Cullen D."/>
        </authorList>
    </citation>
    <scope>NUCLEOTIDE SEQUENCE [LARGE SCALE GENOMIC DNA]</scope>
    <source>
        <strain evidence="1 2">11061_1 CR5-6</strain>
    </source>
</reference>
<dbReference type="EMBL" id="KN840439">
    <property type="protein sequence ID" value="KIP12459.1"/>
    <property type="molecule type" value="Genomic_DNA"/>
</dbReference>
<organism evidence="1 2">
    <name type="scientific">Phlebiopsis gigantea (strain 11061_1 CR5-6)</name>
    <name type="common">White-rot fungus</name>
    <name type="synonym">Peniophora gigantea</name>
    <dbReference type="NCBI Taxonomy" id="745531"/>
    <lineage>
        <taxon>Eukaryota</taxon>
        <taxon>Fungi</taxon>
        <taxon>Dikarya</taxon>
        <taxon>Basidiomycota</taxon>
        <taxon>Agaricomycotina</taxon>
        <taxon>Agaricomycetes</taxon>
        <taxon>Polyporales</taxon>
        <taxon>Phanerochaetaceae</taxon>
        <taxon>Phlebiopsis</taxon>
    </lineage>
</organism>
<protein>
    <recommendedName>
        <fullName evidence="3">F-box domain-containing protein</fullName>
    </recommendedName>
</protein>
<proteinExistence type="predicted"/>
<dbReference type="AlphaFoldDB" id="A0A0C3P3F9"/>
<dbReference type="HOGENOM" id="CLU_048465_0_0_1"/>
<accession>A0A0C3P3F9</accession>
<dbReference type="Proteomes" id="UP000053257">
    <property type="component" value="Unassembled WGS sequence"/>
</dbReference>